<dbReference type="RefSeq" id="WP_274337774.1">
    <property type="nucleotide sequence ID" value="NZ_CP118101.1"/>
</dbReference>
<evidence type="ECO:0000259" key="1">
    <source>
        <dbReference type="Pfam" id="PF01408"/>
    </source>
</evidence>
<dbReference type="InterPro" id="IPR036291">
    <property type="entry name" value="NAD(P)-bd_dom_sf"/>
</dbReference>
<evidence type="ECO:0000313" key="3">
    <source>
        <dbReference type="EMBL" id="WDH82553.1"/>
    </source>
</evidence>
<dbReference type="AlphaFoldDB" id="A0AAX3MZR6"/>
<dbReference type="Gene3D" id="3.40.50.720">
    <property type="entry name" value="NAD(P)-binding Rossmann-like Domain"/>
    <property type="match status" value="1"/>
</dbReference>
<organism evidence="3 5">
    <name type="scientific">Paenibacillus urinalis</name>
    <dbReference type="NCBI Taxonomy" id="521520"/>
    <lineage>
        <taxon>Bacteria</taxon>
        <taxon>Bacillati</taxon>
        <taxon>Bacillota</taxon>
        <taxon>Bacilli</taxon>
        <taxon>Bacillales</taxon>
        <taxon>Paenibacillaceae</taxon>
        <taxon>Paenibacillus</taxon>
    </lineage>
</organism>
<feature type="domain" description="GFO/IDH/MocA-like oxidoreductase" evidence="2">
    <location>
        <begin position="132"/>
        <end position="252"/>
    </location>
</feature>
<dbReference type="InterPro" id="IPR055170">
    <property type="entry name" value="GFO_IDH_MocA-like_dom"/>
</dbReference>
<dbReference type="GO" id="GO:0000166">
    <property type="term" value="F:nucleotide binding"/>
    <property type="evidence" value="ECO:0007669"/>
    <property type="project" value="InterPro"/>
</dbReference>
<dbReference type="Pfam" id="PF01408">
    <property type="entry name" value="GFO_IDH_MocA"/>
    <property type="match status" value="1"/>
</dbReference>
<dbReference type="Proteomes" id="UP001221519">
    <property type="component" value="Chromosome"/>
</dbReference>
<dbReference type="EMBL" id="CP118108">
    <property type="protein sequence ID" value="WDI02298.1"/>
    <property type="molecule type" value="Genomic_DNA"/>
</dbReference>
<dbReference type="SUPFAM" id="SSF51735">
    <property type="entry name" value="NAD(P)-binding Rossmann-fold domains"/>
    <property type="match status" value="1"/>
</dbReference>
<proteinExistence type="predicted"/>
<protein>
    <submittedName>
        <fullName evidence="3">Gfo/Idh/MocA family oxidoreductase</fullName>
    </submittedName>
</protein>
<sequence length="344" mass="38476">MPKHKIVVAGCGGMSNTWLDYAAAKEDAEIVGLVDLYEESAKKMAERRNLQVPIFTELSSALQATDANLVFDCTIPASHKDIVTCAMKAGCNVFGEKPMAESFEDAKEIVRVSSETGKRYVVMQNRRYLKQIRALRDFLRHDRIGRIGAVHADFFLGPRFGGFRDLMSSPLIVDMAIHTFDQARYISGANPVSVYCHEYNPEGSWYEGNASAICIFEMSDGSVFSYRGSWSAIGLSTSWEADWRVIGSAGTVCWDGQRMPIAEYIKDQGGTGFFHEVEQVELEESWTGREGHYGCLDEMFQALDEGRLAETDCTDNIYSMAMVFGAIESARWNKKVDLRPLLLI</sequence>
<dbReference type="SUPFAM" id="SSF55347">
    <property type="entry name" value="Glyceraldehyde-3-phosphate dehydrogenase-like, C-terminal domain"/>
    <property type="match status" value="1"/>
</dbReference>
<dbReference type="InterPro" id="IPR000683">
    <property type="entry name" value="Gfo/Idh/MocA-like_OxRdtase_N"/>
</dbReference>
<dbReference type="PANTHER" id="PTHR43377">
    <property type="entry name" value="BILIVERDIN REDUCTASE A"/>
    <property type="match status" value="1"/>
</dbReference>
<dbReference type="EMBL" id="CP118101">
    <property type="protein sequence ID" value="WDH82553.1"/>
    <property type="molecule type" value="Genomic_DNA"/>
</dbReference>
<name>A0AAX3MZR6_9BACL</name>
<dbReference type="Proteomes" id="UP001220962">
    <property type="component" value="Chromosome"/>
</dbReference>
<evidence type="ECO:0000313" key="4">
    <source>
        <dbReference type="EMBL" id="WDI02298.1"/>
    </source>
</evidence>
<dbReference type="Gene3D" id="3.30.360.10">
    <property type="entry name" value="Dihydrodipicolinate Reductase, domain 2"/>
    <property type="match status" value="1"/>
</dbReference>
<gene>
    <name evidence="3" type="ORF">PUW23_24420</name>
    <name evidence="4" type="ORF">PUW25_24410</name>
</gene>
<reference evidence="3 6" key="1">
    <citation type="submission" date="2023-02" db="EMBL/GenBank/DDBJ databases">
        <title>Pathogen: clinical or host-associated sample.</title>
        <authorList>
            <person name="Hergert J."/>
            <person name="Casey R."/>
            <person name="Wagner J."/>
            <person name="Young E.L."/>
            <person name="Oakeson K.F."/>
        </authorList>
    </citation>
    <scope>NUCLEOTIDE SEQUENCE</scope>
    <source>
        <strain evidence="4 6">2022CK-00829</strain>
        <strain evidence="3">2022CK-00830</strain>
    </source>
</reference>
<accession>A0AAX3MZR6</accession>
<feature type="domain" description="Gfo/Idh/MocA-like oxidoreductase N-terminal" evidence="1">
    <location>
        <begin position="5"/>
        <end position="122"/>
    </location>
</feature>
<evidence type="ECO:0000259" key="2">
    <source>
        <dbReference type="Pfam" id="PF22725"/>
    </source>
</evidence>
<evidence type="ECO:0000313" key="5">
    <source>
        <dbReference type="Proteomes" id="UP001220962"/>
    </source>
</evidence>
<dbReference type="PANTHER" id="PTHR43377:SF1">
    <property type="entry name" value="BILIVERDIN REDUCTASE A"/>
    <property type="match status" value="1"/>
</dbReference>
<dbReference type="Pfam" id="PF22725">
    <property type="entry name" value="GFO_IDH_MocA_C3"/>
    <property type="match status" value="1"/>
</dbReference>
<evidence type="ECO:0000313" key="6">
    <source>
        <dbReference type="Proteomes" id="UP001221519"/>
    </source>
</evidence>
<keyword evidence="6" id="KW-1185">Reference proteome</keyword>
<dbReference type="InterPro" id="IPR051450">
    <property type="entry name" value="Gfo/Idh/MocA_Oxidoreductases"/>
</dbReference>